<name>A0A1S2VIB3_9BACT</name>
<keyword evidence="2" id="KW-1185">Reference proteome</keyword>
<evidence type="ECO:0000313" key="1">
    <source>
        <dbReference type="EMBL" id="OIN57588.1"/>
    </source>
</evidence>
<accession>A0A1S2VIB3</accession>
<sequence length="126" mass="14296">MNTPLNKFDHEELNDWILAIEKSFGIHFAEGEIIATTADELHAAIMAKLPEHPDNSCTSQQAFYKLRQALRTVSPVQDIRPSTALSMIFPKQERRAAVRQLEHELGVSVHLLKPPDWLVTCLFFAC</sequence>
<dbReference type="EMBL" id="MORL01000011">
    <property type="protein sequence ID" value="OIN57588.1"/>
    <property type="molecule type" value="Genomic_DNA"/>
</dbReference>
<gene>
    <name evidence="1" type="ORF">BLX24_19100</name>
</gene>
<organism evidence="1 2">
    <name type="scientific">Arsenicibacter rosenii</name>
    <dbReference type="NCBI Taxonomy" id="1750698"/>
    <lineage>
        <taxon>Bacteria</taxon>
        <taxon>Pseudomonadati</taxon>
        <taxon>Bacteroidota</taxon>
        <taxon>Cytophagia</taxon>
        <taxon>Cytophagales</taxon>
        <taxon>Spirosomataceae</taxon>
        <taxon>Arsenicibacter</taxon>
    </lineage>
</organism>
<reference evidence="1 2" key="1">
    <citation type="submission" date="2016-10" db="EMBL/GenBank/DDBJ databases">
        <title>Arsenicibacter rosenii gen. nov., sp. nov., an efficient arsenic-methylating bacterium isolated from an arsenic-contaminated paddy soil.</title>
        <authorList>
            <person name="Huang K."/>
        </authorList>
    </citation>
    <scope>NUCLEOTIDE SEQUENCE [LARGE SCALE GENOMIC DNA]</scope>
    <source>
        <strain evidence="1 2">SM-1</strain>
    </source>
</reference>
<dbReference type="Proteomes" id="UP000181790">
    <property type="component" value="Unassembled WGS sequence"/>
</dbReference>
<dbReference type="RefSeq" id="WP_071504795.1">
    <property type="nucleotide sequence ID" value="NZ_MORL01000011.1"/>
</dbReference>
<comment type="caution">
    <text evidence="1">The sequence shown here is derived from an EMBL/GenBank/DDBJ whole genome shotgun (WGS) entry which is preliminary data.</text>
</comment>
<dbReference type="AlphaFoldDB" id="A0A1S2VIB3"/>
<proteinExistence type="predicted"/>
<dbReference type="OrthoDB" id="668798at2"/>
<protein>
    <submittedName>
        <fullName evidence="1">Uncharacterized protein</fullName>
    </submittedName>
</protein>
<evidence type="ECO:0000313" key="2">
    <source>
        <dbReference type="Proteomes" id="UP000181790"/>
    </source>
</evidence>